<evidence type="ECO:0000256" key="1">
    <source>
        <dbReference type="SAM" id="MobiDB-lite"/>
    </source>
</evidence>
<protein>
    <recommendedName>
        <fullName evidence="3">DUF4283 domain-containing protein</fullName>
    </recommendedName>
</protein>
<dbReference type="OMA" id="IPEYCGH"/>
<reference evidence="2" key="1">
    <citation type="submission" date="2025-08" db="UniProtKB">
        <authorList>
            <consortium name="RefSeq"/>
        </authorList>
    </citation>
    <scope>IDENTIFICATION</scope>
</reference>
<evidence type="ECO:0008006" key="3">
    <source>
        <dbReference type="Google" id="ProtNLM"/>
    </source>
</evidence>
<dbReference type="RefSeq" id="XP_016507084.1">
    <property type="nucleotide sequence ID" value="XM_016651598.1"/>
</dbReference>
<proteinExistence type="predicted"/>
<sequence length="189" mass="22230">MWLQKWSPNFKPEEDLPVAPTWVLLPGLPFHMHTWNYVKQILSSVGTPLVLDAASYGRTRPSMSKIRVEVNLLKPLPESVFISQEYDDSPPDGYTQKLEYEGIPKYCKHCRKLGHNVIECRALEKKIATNAEEVQDKSKEHQTKNKATGKKEDHNNKIEKMRLILRRIRNQQRVNTLYRQKLKILRRKR</sequence>
<gene>
    <name evidence="2" type="primary">LOC107824791</name>
</gene>
<dbReference type="PANTHER" id="PTHR31286:SF164">
    <property type="entry name" value="ZINC FINGER, CCHC-TYPE"/>
    <property type="match status" value="1"/>
</dbReference>
<feature type="compositionally biased region" description="Basic and acidic residues" evidence="1">
    <location>
        <begin position="134"/>
        <end position="152"/>
    </location>
</feature>
<organism evidence="2">
    <name type="scientific">Nicotiana tabacum</name>
    <name type="common">Common tobacco</name>
    <dbReference type="NCBI Taxonomy" id="4097"/>
    <lineage>
        <taxon>Eukaryota</taxon>
        <taxon>Viridiplantae</taxon>
        <taxon>Streptophyta</taxon>
        <taxon>Embryophyta</taxon>
        <taxon>Tracheophyta</taxon>
        <taxon>Spermatophyta</taxon>
        <taxon>Magnoliopsida</taxon>
        <taxon>eudicotyledons</taxon>
        <taxon>Gunneridae</taxon>
        <taxon>Pentapetalae</taxon>
        <taxon>asterids</taxon>
        <taxon>lamiids</taxon>
        <taxon>Solanales</taxon>
        <taxon>Solanaceae</taxon>
        <taxon>Nicotianoideae</taxon>
        <taxon>Nicotianeae</taxon>
        <taxon>Nicotiana</taxon>
    </lineage>
</organism>
<evidence type="ECO:0000313" key="2">
    <source>
        <dbReference type="RefSeq" id="XP_016507084.1"/>
    </source>
</evidence>
<feature type="region of interest" description="Disordered" evidence="1">
    <location>
        <begin position="132"/>
        <end position="152"/>
    </location>
</feature>
<accession>A0A1S4D1E3</accession>
<dbReference type="KEGG" id="nta:107824791"/>
<dbReference type="PANTHER" id="PTHR31286">
    <property type="entry name" value="GLYCINE-RICH CELL WALL STRUCTURAL PROTEIN 1.8-LIKE"/>
    <property type="match status" value="1"/>
</dbReference>
<dbReference type="AlphaFoldDB" id="A0A1S4D1E3"/>
<dbReference type="PaxDb" id="4097-A0A1S4D1E3"/>
<name>A0A1S4D1E3_TOBAC</name>
<dbReference type="InterPro" id="IPR040256">
    <property type="entry name" value="At4g02000-like"/>
</dbReference>
<dbReference type="OrthoDB" id="1304206at2759"/>